<dbReference type="Proteomes" id="UP000038045">
    <property type="component" value="Unplaced"/>
</dbReference>
<accession>A0A0N4ZCB0</accession>
<dbReference type="AlphaFoldDB" id="A0A0N4ZCB0"/>
<sequence length="132" mass="15071">MPSVKVIKSVDTCISSGTIKKLYKDIFDSDTLPCNKTENNTNIKSIQQTLELKPFEVTKPCPVEFTTNFECHNGGTVKCKFWNDKIIGIPFCHCTRDFAGQYCDHPMNVAFLKMRKLNDIPEQTQTKYSIII</sequence>
<reference evidence="2" key="1">
    <citation type="submission" date="2017-02" db="UniProtKB">
        <authorList>
            <consortium name="WormBaseParasite"/>
        </authorList>
    </citation>
    <scope>IDENTIFICATION</scope>
</reference>
<proteinExistence type="predicted"/>
<name>A0A0N4ZCB0_PARTI</name>
<keyword evidence="1" id="KW-1185">Reference proteome</keyword>
<organism evidence="1 2">
    <name type="scientific">Parastrongyloides trichosuri</name>
    <name type="common">Possum-specific nematode worm</name>
    <dbReference type="NCBI Taxonomy" id="131310"/>
    <lineage>
        <taxon>Eukaryota</taxon>
        <taxon>Metazoa</taxon>
        <taxon>Ecdysozoa</taxon>
        <taxon>Nematoda</taxon>
        <taxon>Chromadorea</taxon>
        <taxon>Rhabditida</taxon>
        <taxon>Tylenchina</taxon>
        <taxon>Panagrolaimomorpha</taxon>
        <taxon>Strongyloidoidea</taxon>
        <taxon>Strongyloididae</taxon>
        <taxon>Parastrongyloides</taxon>
    </lineage>
</organism>
<dbReference type="WBParaSite" id="PTRK_0000516350.1">
    <property type="protein sequence ID" value="PTRK_0000516350.1"/>
    <property type="gene ID" value="PTRK_0000516350"/>
</dbReference>
<protein>
    <submittedName>
        <fullName evidence="2">EGF-like domain-containing protein</fullName>
    </submittedName>
</protein>
<evidence type="ECO:0000313" key="1">
    <source>
        <dbReference type="Proteomes" id="UP000038045"/>
    </source>
</evidence>
<evidence type="ECO:0000313" key="2">
    <source>
        <dbReference type="WBParaSite" id="PTRK_0000516350.1"/>
    </source>
</evidence>
<dbReference type="SUPFAM" id="SSF57196">
    <property type="entry name" value="EGF/Laminin"/>
    <property type="match status" value="1"/>
</dbReference>